<protein>
    <recommendedName>
        <fullName evidence="3">DUF4242 domain-containing protein</fullName>
    </recommendedName>
</protein>
<evidence type="ECO:0000313" key="2">
    <source>
        <dbReference type="Proteomes" id="UP001268819"/>
    </source>
</evidence>
<proteinExistence type="predicted"/>
<dbReference type="Proteomes" id="UP001268819">
    <property type="component" value="Unassembled WGS sequence"/>
</dbReference>
<comment type="caution">
    <text evidence="1">The sequence shown here is derived from an EMBL/GenBank/DDBJ whole genome shotgun (WGS) entry which is preliminary data.</text>
</comment>
<gene>
    <name evidence="1" type="ORF">J2S66_002030</name>
</gene>
<dbReference type="RefSeq" id="WP_310306534.1">
    <property type="nucleotide sequence ID" value="NZ_BAAAXB010000001.1"/>
</dbReference>
<evidence type="ECO:0000313" key="1">
    <source>
        <dbReference type="EMBL" id="MDR6593646.1"/>
    </source>
</evidence>
<reference evidence="1 2" key="1">
    <citation type="submission" date="2023-07" db="EMBL/GenBank/DDBJ databases">
        <title>Sequencing the genomes of 1000 actinobacteria strains.</title>
        <authorList>
            <person name="Klenk H.-P."/>
        </authorList>
    </citation>
    <scope>NUCLEOTIDE SEQUENCE [LARGE SCALE GENOMIC DNA]</scope>
    <source>
        <strain evidence="1 2">DSM 43749</strain>
    </source>
</reference>
<accession>A0ABU1PT69</accession>
<keyword evidence="2" id="KW-1185">Reference proteome</keyword>
<sequence>MTETAEQWAARLFLVECYLPGADPDEVAGAVRGVLVAGLGAVELACCLAIPGDDSYFCLLTGNAPGELETAFRGAGVPFERIVEVNRVPLAPTGAVLPQQGERCAVRRA</sequence>
<organism evidence="1 2">
    <name type="scientific">Saccharothrix longispora</name>
    <dbReference type="NCBI Taxonomy" id="33920"/>
    <lineage>
        <taxon>Bacteria</taxon>
        <taxon>Bacillati</taxon>
        <taxon>Actinomycetota</taxon>
        <taxon>Actinomycetes</taxon>
        <taxon>Pseudonocardiales</taxon>
        <taxon>Pseudonocardiaceae</taxon>
        <taxon>Saccharothrix</taxon>
    </lineage>
</organism>
<evidence type="ECO:0008006" key="3">
    <source>
        <dbReference type="Google" id="ProtNLM"/>
    </source>
</evidence>
<dbReference type="EMBL" id="JAVDSG010000001">
    <property type="protein sequence ID" value="MDR6593646.1"/>
    <property type="molecule type" value="Genomic_DNA"/>
</dbReference>
<name>A0ABU1PT69_9PSEU</name>